<evidence type="ECO:0000313" key="6">
    <source>
        <dbReference type="EMBL" id="HIS82683.1"/>
    </source>
</evidence>
<name>A0A9D1FVH2_9BACT</name>
<dbReference type="GO" id="GO:0046872">
    <property type="term" value="F:metal ion binding"/>
    <property type="evidence" value="ECO:0007669"/>
    <property type="project" value="UniProtKB-KW"/>
</dbReference>
<dbReference type="EMBL" id="DVJO01000078">
    <property type="protein sequence ID" value="HIS82683.1"/>
    <property type="molecule type" value="Genomic_DNA"/>
</dbReference>
<dbReference type="Gene3D" id="3.20.20.20">
    <property type="entry name" value="Dihydropteroate synthase-like"/>
    <property type="match status" value="1"/>
</dbReference>
<keyword evidence="1" id="KW-0004">4Fe-4S</keyword>
<dbReference type="PANTHER" id="PTHR36214">
    <property type="match status" value="1"/>
</dbReference>
<dbReference type="Gene3D" id="1.10.15.40">
    <property type="entry name" value="Electron transport complex subunit B, putative Fe-S cluster"/>
    <property type="match status" value="1"/>
</dbReference>
<dbReference type="InterPro" id="IPR007202">
    <property type="entry name" value="4Fe-4S_dom"/>
</dbReference>
<gene>
    <name evidence="6" type="ORF">IAD41_03655</name>
</gene>
<reference evidence="6" key="2">
    <citation type="journal article" date="2021" name="PeerJ">
        <title>Extensive microbial diversity within the chicken gut microbiome revealed by metagenomics and culture.</title>
        <authorList>
            <person name="Gilroy R."/>
            <person name="Ravi A."/>
            <person name="Getino M."/>
            <person name="Pursley I."/>
            <person name="Horton D.L."/>
            <person name="Alikhan N.F."/>
            <person name="Baker D."/>
            <person name="Gharbi K."/>
            <person name="Hall N."/>
            <person name="Watson M."/>
            <person name="Adriaenssens E.M."/>
            <person name="Foster-Nyarko E."/>
            <person name="Jarju S."/>
            <person name="Secka A."/>
            <person name="Antonio M."/>
            <person name="Oren A."/>
            <person name="Chaudhuri R.R."/>
            <person name="La Ragione R."/>
            <person name="Hildebrand F."/>
            <person name="Pallen M.J."/>
        </authorList>
    </citation>
    <scope>NUCLEOTIDE SEQUENCE</scope>
    <source>
        <strain evidence="6">CHK152-2994</strain>
    </source>
</reference>
<evidence type="ECO:0000256" key="4">
    <source>
        <dbReference type="ARBA" id="ARBA00023014"/>
    </source>
</evidence>
<protein>
    <recommendedName>
        <fullName evidence="5">4Fe-4S domain-containing protein</fullName>
    </recommendedName>
</protein>
<keyword evidence="4" id="KW-0411">Iron-sulfur</keyword>
<dbReference type="Proteomes" id="UP000824139">
    <property type="component" value="Unassembled WGS sequence"/>
</dbReference>
<evidence type="ECO:0000256" key="3">
    <source>
        <dbReference type="ARBA" id="ARBA00023004"/>
    </source>
</evidence>
<organism evidence="6 7">
    <name type="scientific">Candidatus Scatenecus faecavium</name>
    <dbReference type="NCBI Taxonomy" id="2840915"/>
    <lineage>
        <taxon>Bacteria</taxon>
        <taxon>Candidatus Scatenecus</taxon>
    </lineage>
</organism>
<keyword evidence="3" id="KW-0408">Iron</keyword>
<reference evidence="6" key="1">
    <citation type="submission" date="2020-10" db="EMBL/GenBank/DDBJ databases">
        <authorList>
            <person name="Gilroy R."/>
        </authorList>
    </citation>
    <scope>NUCLEOTIDE SEQUENCE</scope>
    <source>
        <strain evidence="6">CHK152-2994</strain>
    </source>
</reference>
<dbReference type="PANTHER" id="PTHR36214:SF3">
    <property type="entry name" value="ACETYL-COA DECARBONYLASE_SYNTHASE COMPLEX SUBUNIT GAMMA"/>
    <property type="match status" value="1"/>
</dbReference>
<accession>A0A9D1FVH2</accession>
<proteinExistence type="predicted"/>
<feature type="domain" description="4Fe-4S" evidence="5">
    <location>
        <begin position="1"/>
        <end position="68"/>
    </location>
</feature>
<dbReference type="AlphaFoldDB" id="A0A9D1FVH2"/>
<evidence type="ECO:0000259" key="5">
    <source>
        <dbReference type="PROSITE" id="PS51656"/>
    </source>
</evidence>
<dbReference type="InterPro" id="IPR016041">
    <property type="entry name" value="Ac-CoA_synth_d_su_TIM-brl"/>
</dbReference>
<keyword evidence="2" id="KW-0479">Metal-binding</keyword>
<dbReference type="GO" id="GO:0051539">
    <property type="term" value="F:4 iron, 4 sulfur cluster binding"/>
    <property type="evidence" value="ECO:0007669"/>
    <property type="project" value="UniProtKB-KW"/>
</dbReference>
<evidence type="ECO:0000256" key="1">
    <source>
        <dbReference type="ARBA" id="ARBA00022485"/>
    </source>
</evidence>
<comment type="caution">
    <text evidence="6">The sequence shown here is derived from an EMBL/GenBank/DDBJ whole genome shotgun (WGS) entry which is preliminary data.</text>
</comment>
<evidence type="ECO:0000256" key="2">
    <source>
        <dbReference type="ARBA" id="ARBA00022723"/>
    </source>
</evidence>
<dbReference type="InterPro" id="IPR011005">
    <property type="entry name" value="Dihydropteroate_synth-like_sf"/>
</dbReference>
<dbReference type="Gene3D" id="3.40.50.11600">
    <property type="match status" value="1"/>
</dbReference>
<evidence type="ECO:0000313" key="7">
    <source>
        <dbReference type="Proteomes" id="UP000824139"/>
    </source>
</evidence>
<dbReference type="Pfam" id="PF03599">
    <property type="entry name" value="CdhD"/>
    <property type="match status" value="1"/>
</dbReference>
<dbReference type="Pfam" id="PF04060">
    <property type="entry name" value="FeS"/>
    <property type="match status" value="1"/>
</dbReference>
<dbReference type="PROSITE" id="PS51656">
    <property type="entry name" value="4FE4S"/>
    <property type="match status" value="1"/>
</dbReference>
<sequence length="381" mass="43087">MELSGMQIFKYLPAAKKAENSNCKKCGCPTCMAFALKLAKGTVEIDACENIPQELKEIFEKSRKAAQKTIEINNLKIGGENVLFRHEKTFINPTALCVLLDCKAPDFENELKRVQGFRINVLNNSRKVDLIILKNSCGKSFPNTISLEEFEKLPIKIISEDGFAKTAQELKFIREKAIKEKDEKFSNPVCVHFAKTAGNSKENLNEICAHASFYICKYANALIFEDFDEALFTTLITLRENIFTDPQKPLKVEPKIYEFNEVDENSLIFMTTNFALTFFAVANELENLKRPSYLIVTPADGMSVLTAWSAEKFTAKMVVQTLKKYDLASKVKNRKIIIPGLLAHMKRELENEIQASGLDFEIVIGTIDACDIADFVKDFRV</sequence>
<dbReference type="InterPro" id="IPR051069">
    <property type="entry name" value="ACDS_complex_subunit"/>
</dbReference>